<keyword evidence="6 15" id="KW-0347">Helicase</keyword>
<comment type="caution">
    <text evidence="18">The sequence shown here is derived from an EMBL/GenBank/DDBJ whole genome shotgun (WGS) entry which is preliminary data.</text>
</comment>
<dbReference type="Pfam" id="PF00580">
    <property type="entry name" value="UvrD-helicase"/>
    <property type="match status" value="1"/>
</dbReference>
<evidence type="ECO:0000256" key="14">
    <source>
        <dbReference type="ARBA" id="ARBA00048988"/>
    </source>
</evidence>
<comment type="catalytic activity">
    <reaction evidence="14">
        <text>ATP + H2O = ADP + phosphate + H(+)</text>
        <dbReference type="Rhea" id="RHEA:13065"/>
        <dbReference type="ChEBI" id="CHEBI:15377"/>
        <dbReference type="ChEBI" id="CHEBI:15378"/>
        <dbReference type="ChEBI" id="CHEBI:30616"/>
        <dbReference type="ChEBI" id="CHEBI:43474"/>
        <dbReference type="ChEBI" id="CHEBI:456216"/>
        <dbReference type="EC" id="5.6.2.4"/>
    </reaction>
</comment>
<evidence type="ECO:0000256" key="13">
    <source>
        <dbReference type="ARBA" id="ARBA00034808"/>
    </source>
</evidence>
<dbReference type="RefSeq" id="WP_253647580.1">
    <property type="nucleotide sequence ID" value="NZ_BAAAMO010000002.1"/>
</dbReference>
<evidence type="ECO:0000256" key="5">
    <source>
        <dbReference type="ARBA" id="ARBA00022801"/>
    </source>
</evidence>
<keyword evidence="8 15" id="KW-0067">ATP-binding</keyword>
<proteinExistence type="inferred from homology"/>
<dbReference type="InterPro" id="IPR014016">
    <property type="entry name" value="UvrD-like_ATP-bd"/>
</dbReference>
<dbReference type="Gene3D" id="1.10.486.10">
    <property type="entry name" value="PCRA, domain 4"/>
    <property type="match status" value="1"/>
</dbReference>
<keyword evidence="19" id="KW-1185">Reference proteome</keyword>
<keyword evidence="3 15" id="KW-0547">Nucleotide-binding</keyword>
<dbReference type="InterPro" id="IPR027417">
    <property type="entry name" value="P-loop_NTPase"/>
</dbReference>
<dbReference type="Pfam" id="PF13361">
    <property type="entry name" value="UvrD_C"/>
    <property type="match status" value="1"/>
</dbReference>
<dbReference type="InterPro" id="IPR038726">
    <property type="entry name" value="PDDEXK_AddAB-type"/>
</dbReference>
<dbReference type="InterPro" id="IPR011604">
    <property type="entry name" value="PDDEXK-like_dom_sf"/>
</dbReference>
<dbReference type="PROSITE" id="PS51217">
    <property type="entry name" value="UVRD_HELICASE_CTER"/>
    <property type="match status" value="1"/>
</dbReference>
<evidence type="ECO:0000256" key="7">
    <source>
        <dbReference type="ARBA" id="ARBA00022839"/>
    </source>
</evidence>
<keyword evidence="11" id="KW-0413">Isomerase</keyword>
<evidence type="ECO:0000259" key="17">
    <source>
        <dbReference type="PROSITE" id="PS51217"/>
    </source>
</evidence>
<evidence type="ECO:0000313" key="18">
    <source>
        <dbReference type="EMBL" id="MFD0924377.1"/>
    </source>
</evidence>
<feature type="domain" description="UvrD-like helicase ATP-binding" evidence="16">
    <location>
        <begin position="41"/>
        <end position="355"/>
    </location>
</feature>
<dbReference type="InterPro" id="IPR014017">
    <property type="entry name" value="DNA_helicase_UvrD-like_C"/>
</dbReference>
<evidence type="ECO:0000256" key="8">
    <source>
        <dbReference type="ARBA" id="ARBA00022840"/>
    </source>
</evidence>
<keyword evidence="2" id="KW-0540">Nuclease</keyword>
<accession>A0ABW3G144</accession>
<evidence type="ECO:0000256" key="15">
    <source>
        <dbReference type="PROSITE-ProRule" id="PRU00560"/>
    </source>
</evidence>
<evidence type="ECO:0000256" key="2">
    <source>
        <dbReference type="ARBA" id="ARBA00022722"/>
    </source>
</evidence>
<dbReference type="InterPro" id="IPR000212">
    <property type="entry name" value="DNA_helicase_UvrD/REP"/>
</dbReference>
<dbReference type="PROSITE" id="PS51198">
    <property type="entry name" value="UVRD_HELICASE_ATP_BIND"/>
    <property type="match status" value="1"/>
</dbReference>
<evidence type="ECO:0000256" key="4">
    <source>
        <dbReference type="ARBA" id="ARBA00022763"/>
    </source>
</evidence>
<gene>
    <name evidence="18" type="ORF">ACFQ04_01380</name>
</gene>
<keyword evidence="10" id="KW-0234">DNA repair</keyword>
<dbReference type="SUPFAM" id="SSF52540">
    <property type="entry name" value="P-loop containing nucleoside triphosphate hydrolases"/>
    <property type="match status" value="1"/>
</dbReference>
<feature type="binding site" evidence="15">
    <location>
        <begin position="62"/>
        <end position="69"/>
    </location>
    <ligand>
        <name>ATP</name>
        <dbReference type="ChEBI" id="CHEBI:30616"/>
    </ligand>
</feature>
<comment type="similarity">
    <text evidence="1">Belongs to the helicase family. UvrD subfamily.</text>
</comment>
<evidence type="ECO:0000256" key="9">
    <source>
        <dbReference type="ARBA" id="ARBA00023125"/>
    </source>
</evidence>
<keyword evidence="7" id="KW-0269">Exonuclease</keyword>
<sequence>MRDGSTDRVRDRPRRAAEVPASLVAGAVAEIPARTWTDRAAELVAGPLPGGGRAWQPTRVTGGPGTGKTALVVDVAVSRLTAAGADPESVLVLASDRRAAARLREDITRRVLAHPDRDAAHRSTREPLVRTVHSYAFALLRLQASTVGNPPPRLITGSEQDAVLRELLAGDLADGAPDWPERLRPALHTDGFAQALRDLIMRAAERGVGPERLIALGRAHGRDEWVAAGIAYRQYEQTSLLRGAVGSVSPQATSPAVDAAELIGSALTALATDEVLLAGERARVRHLLVDDAHHLDPQAAHLVRLIGTGAAETVVAGDRDQNVFAFRGADPRFLDELVEPGSGHDVVLDVDHRAVPEISAVVDAIAARLPGPARAPRSPVAGSADTAGTHLGAGPAVRVEAYASSAKEATAIADALRRAHLFEGVPWSRMAIVTRSVARSVAPLRRALRTAGVPVVTPASELPLHRQRAVAALLSVLRAVDGDIDGDEALALLAGPVGGADPTALRRLRRGLRRTGDTTADDGPRSERDSVAVIVAVIAGAGADVTDADAEERVAALTAAERAPLTRVRDVVAAARLEQARGGGVEDVLWTAWEKTGLARRWSATALRGGPAADQADRDLDAVVALFDVAAGFTDNLPAAGIGAFVDHVCTLRIAGEVSRRVGDPEAVTIVSAHAAAGREWDVIAIAGVQDGLWPSLRSRGGILGTPALVDLLDGVAVEGLDTVSRTATALADERRLFLVACSRARRRLMVTAVDDGGGDAAPSRFIVEVAAQLAGDRDDTADRDDAAPVVSADGLLEVAPAVRRTLSLPSIVAALRAQVVEPDPDPRVAEMLARLADAGVPGAHPDEWFGLAGPSTDSPLWDPARGPITVSPSSVEAIQRCALRWMFERTGGRDGDSAPAVSGTVVHTLVQALAGQMPPDEVTAALRRIWDQVDVGAQWYSSHELTRVEAMLDHFGRWLERSRGDLEEIGVEVDVDVTLPSEDADDADPTDPTATAGVRIRGRIDRLERDAQGRPVVVDVKTGKTAVTKDDAAVHPQLATYQLAVHLGGVAGLAGTEPGGGRLVYVNNSNKTTGAAERVQPALTAEHIAEWTQIVRDAARRSAGPRFVATVNAGCSRCPVTASCPASLAGKAVTDD</sequence>
<evidence type="ECO:0000256" key="1">
    <source>
        <dbReference type="ARBA" id="ARBA00009922"/>
    </source>
</evidence>
<comment type="catalytic activity">
    <reaction evidence="12">
        <text>Couples ATP hydrolysis with the unwinding of duplex DNA by translocating in the 3'-5' direction.</text>
        <dbReference type="EC" id="5.6.2.4"/>
    </reaction>
</comment>
<organism evidence="18 19">
    <name type="scientific">Williamsia deligens</name>
    <dbReference type="NCBI Taxonomy" id="321325"/>
    <lineage>
        <taxon>Bacteria</taxon>
        <taxon>Bacillati</taxon>
        <taxon>Actinomycetota</taxon>
        <taxon>Actinomycetes</taxon>
        <taxon>Mycobacteriales</taxon>
        <taxon>Nocardiaceae</taxon>
        <taxon>Williamsia</taxon>
    </lineage>
</organism>
<evidence type="ECO:0000256" key="10">
    <source>
        <dbReference type="ARBA" id="ARBA00023204"/>
    </source>
</evidence>
<evidence type="ECO:0000256" key="3">
    <source>
        <dbReference type="ARBA" id="ARBA00022741"/>
    </source>
</evidence>
<evidence type="ECO:0000256" key="6">
    <source>
        <dbReference type="ARBA" id="ARBA00022806"/>
    </source>
</evidence>
<dbReference type="EC" id="5.6.2.4" evidence="13"/>
<dbReference type="EMBL" id="JBHTIL010000001">
    <property type="protein sequence ID" value="MFD0924377.1"/>
    <property type="molecule type" value="Genomic_DNA"/>
</dbReference>
<evidence type="ECO:0000313" key="19">
    <source>
        <dbReference type="Proteomes" id="UP001597068"/>
    </source>
</evidence>
<name>A0ABW3G144_9NOCA</name>
<dbReference type="PANTHER" id="PTHR11070">
    <property type="entry name" value="UVRD / RECB / PCRA DNA HELICASE FAMILY MEMBER"/>
    <property type="match status" value="1"/>
</dbReference>
<dbReference type="Proteomes" id="UP001597068">
    <property type="component" value="Unassembled WGS sequence"/>
</dbReference>
<dbReference type="InterPro" id="IPR013986">
    <property type="entry name" value="DExx_box_DNA_helicase_dom_sf"/>
</dbReference>
<dbReference type="Gene3D" id="3.90.320.10">
    <property type="match status" value="1"/>
</dbReference>
<keyword evidence="9" id="KW-0238">DNA-binding</keyword>
<evidence type="ECO:0000259" key="16">
    <source>
        <dbReference type="PROSITE" id="PS51198"/>
    </source>
</evidence>
<protein>
    <recommendedName>
        <fullName evidence="13">DNA 3'-5' helicase</fullName>
        <ecNumber evidence="13">5.6.2.4</ecNumber>
    </recommendedName>
</protein>
<dbReference type="PANTHER" id="PTHR11070:SF59">
    <property type="entry name" value="DNA 3'-5' HELICASE"/>
    <property type="match status" value="1"/>
</dbReference>
<dbReference type="Pfam" id="PF12705">
    <property type="entry name" value="PDDEXK_1"/>
    <property type="match status" value="1"/>
</dbReference>
<evidence type="ECO:0000256" key="11">
    <source>
        <dbReference type="ARBA" id="ARBA00023235"/>
    </source>
</evidence>
<dbReference type="GO" id="GO:0004386">
    <property type="term" value="F:helicase activity"/>
    <property type="evidence" value="ECO:0007669"/>
    <property type="project" value="UniProtKB-KW"/>
</dbReference>
<feature type="domain" description="UvrD-like helicase C-terminal" evidence="17">
    <location>
        <begin position="356"/>
        <end position="678"/>
    </location>
</feature>
<dbReference type="Gene3D" id="1.10.10.160">
    <property type="match status" value="1"/>
</dbReference>
<keyword evidence="4" id="KW-0227">DNA damage</keyword>
<keyword evidence="5 15" id="KW-0378">Hydrolase</keyword>
<reference evidence="19" key="1">
    <citation type="journal article" date="2019" name="Int. J. Syst. Evol. Microbiol.">
        <title>The Global Catalogue of Microorganisms (GCM) 10K type strain sequencing project: providing services to taxonomists for standard genome sequencing and annotation.</title>
        <authorList>
            <consortium name="The Broad Institute Genomics Platform"/>
            <consortium name="The Broad Institute Genome Sequencing Center for Infectious Disease"/>
            <person name="Wu L."/>
            <person name="Ma J."/>
        </authorList>
    </citation>
    <scope>NUCLEOTIDE SEQUENCE [LARGE SCALE GENOMIC DNA]</scope>
    <source>
        <strain evidence="19">CCUG 50873</strain>
    </source>
</reference>
<dbReference type="Gene3D" id="3.40.50.300">
    <property type="entry name" value="P-loop containing nucleotide triphosphate hydrolases"/>
    <property type="match status" value="2"/>
</dbReference>
<evidence type="ECO:0000256" key="12">
    <source>
        <dbReference type="ARBA" id="ARBA00034617"/>
    </source>
</evidence>